<accession>A0AAW2Z3I4</accession>
<dbReference type="Proteomes" id="UP001431209">
    <property type="component" value="Unassembled WGS sequence"/>
</dbReference>
<dbReference type="EMBL" id="JAOPGA020000964">
    <property type="protein sequence ID" value="KAL0483479.1"/>
    <property type="molecule type" value="Genomic_DNA"/>
</dbReference>
<gene>
    <name evidence="3" type="ORF">AKO1_014751</name>
</gene>
<evidence type="ECO:0000313" key="3">
    <source>
        <dbReference type="EMBL" id="KAL0483479.1"/>
    </source>
</evidence>
<feature type="region of interest" description="Disordered" evidence="2">
    <location>
        <begin position="178"/>
        <end position="212"/>
    </location>
</feature>
<comment type="similarity">
    <text evidence="1">Belongs to the rtf2 family.</text>
</comment>
<reference evidence="3 4" key="1">
    <citation type="submission" date="2024-03" db="EMBL/GenBank/DDBJ databases">
        <title>The Acrasis kona genome and developmental transcriptomes reveal deep origins of eukaryotic multicellular pathways.</title>
        <authorList>
            <person name="Sheikh S."/>
            <person name="Fu C.-J."/>
            <person name="Brown M.W."/>
            <person name="Baldauf S.L."/>
        </authorList>
    </citation>
    <scope>NUCLEOTIDE SEQUENCE [LARGE SCALE GENOMIC DNA]</scope>
    <source>
        <strain evidence="3 4">ATCC MYA-3509</strain>
    </source>
</reference>
<dbReference type="InterPro" id="IPR027799">
    <property type="entry name" value="Rtf2_RING-finger"/>
</dbReference>
<dbReference type="CDD" id="cd16653">
    <property type="entry name" value="RING-like_Rtf2"/>
    <property type="match status" value="1"/>
</dbReference>
<dbReference type="Pfam" id="PF04641">
    <property type="entry name" value="Rtf2"/>
    <property type="match status" value="1"/>
</dbReference>
<protein>
    <recommendedName>
        <fullName evidence="5">Replication termination factor 2</fullName>
    </recommendedName>
</protein>
<dbReference type="InterPro" id="IPR006735">
    <property type="entry name" value="Rtf2"/>
</dbReference>
<dbReference type="GO" id="GO:0006274">
    <property type="term" value="P:DNA replication termination"/>
    <property type="evidence" value="ECO:0007669"/>
    <property type="project" value="TreeGrafter"/>
</dbReference>
<evidence type="ECO:0000256" key="1">
    <source>
        <dbReference type="ARBA" id="ARBA00009885"/>
    </source>
</evidence>
<dbReference type="GO" id="GO:0005634">
    <property type="term" value="C:nucleus"/>
    <property type="evidence" value="ECO:0007669"/>
    <property type="project" value="TreeGrafter"/>
</dbReference>
<dbReference type="PANTHER" id="PTHR12775:SF0">
    <property type="entry name" value="REPLICATION TERMINATION FACTOR 2"/>
    <property type="match status" value="1"/>
</dbReference>
<proteinExistence type="inferred from homology"/>
<organism evidence="3 4">
    <name type="scientific">Acrasis kona</name>
    <dbReference type="NCBI Taxonomy" id="1008807"/>
    <lineage>
        <taxon>Eukaryota</taxon>
        <taxon>Discoba</taxon>
        <taxon>Heterolobosea</taxon>
        <taxon>Tetramitia</taxon>
        <taxon>Eutetramitia</taxon>
        <taxon>Acrasidae</taxon>
        <taxon>Acrasis</taxon>
    </lineage>
</organism>
<name>A0AAW2Z3I4_9EUKA</name>
<dbReference type="AlphaFoldDB" id="A0AAW2Z3I4"/>
<sequence>MGCDGGTKVDKREFIVKVKKDNKGIDKDVKNTLAWTTCSLSKEPLSEPIVSCALGRLYNKEAIVEALIKRKSTKKSDPTIEHIQGLKELINIHFERNSDANKDASKSSYICPVSKQEIRGQYKFYAIPNCGHVVSDKVIQVSQNKACMVCNEPYDVPLLLNPPEAEEKIIKERIMTTIKTNKKRPRKKENVKSSEGVEPAVKKPKIAEPKEEGKHEVYNSLFIDKTKETGKIRGDNFLCRGGMKGPARVQ</sequence>
<comment type="caution">
    <text evidence="3">The sequence shown here is derived from an EMBL/GenBank/DDBJ whole genome shotgun (WGS) entry which is preliminary data.</text>
</comment>
<evidence type="ECO:0000313" key="4">
    <source>
        <dbReference type="Proteomes" id="UP001431209"/>
    </source>
</evidence>
<evidence type="ECO:0000256" key="2">
    <source>
        <dbReference type="SAM" id="MobiDB-lite"/>
    </source>
</evidence>
<keyword evidence="4" id="KW-1185">Reference proteome</keyword>
<evidence type="ECO:0008006" key="5">
    <source>
        <dbReference type="Google" id="ProtNLM"/>
    </source>
</evidence>
<feature type="compositionally biased region" description="Basic residues" evidence="2">
    <location>
        <begin position="180"/>
        <end position="189"/>
    </location>
</feature>
<dbReference type="PANTHER" id="PTHR12775">
    <property type="entry name" value="PROTEIN C20ORF43 HOMOLOG"/>
    <property type="match status" value="1"/>
</dbReference>